<keyword evidence="5" id="KW-0028">Amino-acid biosynthesis</keyword>
<dbReference type="InterPro" id="IPR011004">
    <property type="entry name" value="Trimer_LpxA-like_sf"/>
</dbReference>
<dbReference type="Proteomes" id="UP000526501">
    <property type="component" value="Unassembled WGS sequence"/>
</dbReference>
<dbReference type="NCBIfam" id="NF041874">
    <property type="entry name" value="EPS_EpsC"/>
    <property type="match status" value="1"/>
</dbReference>
<keyword evidence="7" id="KW-0677">Repeat</keyword>
<dbReference type="InterPro" id="IPR005881">
    <property type="entry name" value="Ser_O-AcTrfase"/>
</dbReference>
<dbReference type="AlphaFoldDB" id="A0A7X1B6L1"/>
<evidence type="ECO:0000313" key="11">
    <source>
        <dbReference type="EMBL" id="MBC2606482.1"/>
    </source>
</evidence>
<keyword evidence="12" id="KW-1185">Reference proteome</keyword>
<dbReference type="InterPro" id="IPR053376">
    <property type="entry name" value="Serine_acetyltransferase"/>
</dbReference>
<dbReference type="FunFam" id="2.160.10.10:FF:000002">
    <property type="entry name" value="Serine acetyltransferase"/>
    <property type="match status" value="1"/>
</dbReference>
<dbReference type="Gene3D" id="1.10.3130.10">
    <property type="entry name" value="serine acetyltransferase, domain 1"/>
    <property type="match status" value="1"/>
</dbReference>
<dbReference type="GO" id="GO:0006535">
    <property type="term" value="P:cysteine biosynthetic process from serine"/>
    <property type="evidence" value="ECO:0007669"/>
    <property type="project" value="InterPro"/>
</dbReference>
<dbReference type="EMBL" id="JACHVC010000012">
    <property type="protein sequence ID" value="MBC2606482.1"/>
    <property type="molecule type" value="Genomic_DNA"/>
</dbReference>
<reference evidence="11 12" key="1">
    <citation type="submission" date="2020-07" db="EMBL/GenBank/DDBJ databases">
        <authorList>
            <person name="Feng X."/>
        </authorList>
    </citation>
    <scope>NUCLEOTIDE SEQUENCE [LARGE SCALE GENOMIC DNA]</scope>
    <source>
        <strain evidence="11 12">JCM23202</strain>
    </source>
</reference>
<dbReference type="SUPFAM" id="SSF51161">
    <property type="entry name" value="Trimeric LpxA-like enzymes"/>
    <property type="match status" value="1"/>
</dbReference>
<evidence type="ECO:0000256" key="1">
    <source>
        <dbReference type="ARBA" id="ARBA00004876"/>
    </source>
</evidence>
<gene>
    <name evidence="11" type="primary">cysE</name>
    <name evidence="11" type="ORF">H5P27_10550</name>
</gene>
<name>A0A7X1B6L1_9BACT</name>
<organism evidence="11 12">
    <name type="scientific">Pelagicoccus albus</name>
    <dbReference type="NCBI Taxonomy" id="415222"/>
    <lineage>
        <taxon>Bacteria</taxon>
        <taxon>Pseudomonadati</taxon>
        <taxon>Verrucomicrobiota</taxon>
        <taxon>Opitutia</taxon>
        <taxon>Puniceicoccales</taxon>
        <taxon>Pelagicoccaceae</taxon>
        <taxon>Pelagicoccus</taxon>
    </lineage>
</organism>
<feature type="domain" description="Serine acetyltransferase N-terminal" evidence="10">
    <location>
        <begin position="8"/>
        <end position="112"/>
    </location>
</feature>
<dbReference type="GO" id="GO:0009001">
    <property type="term" value="F:serine O-acetyltransferase activity"/>
    <property type="evidence" value="ECO:0007669"/>
    <property type="project" value="UniProtKB-EC"/>
</dbReference>
<proteinExistence type="inferred from homology"/>
<keyword evidence="8 11" id="KW-0012">Acyltransferase</keyword>
<dbReference type="InterPro" id="IPR045304">
    <property type="entry name" value="LbH_SAT"/>
</dbReference>
<evidence type="ECO:0000256" key="3">
    <source>
        <dbReference type="ARBA" id="ARBA00013266"/>
    </source>
</evidence>
<evidence type="ECO:0000313" key="12">
    <source>
        <dbReference type="Proteomes" id="UP000526501"/>
    </source>
</evidence>
<dbReference type="EC" id="2.3.1.30" evidence="3"/>
<dbReference type="Gene3D" id="2.160.10.10">
    <property type="entry name" value="Hexapeptide repeat proteins"/>
    <property type="match status" value="1"/>
</dbReference>
<keyword evidence="6 11" id="KW-0808">Transferase</keyword>
<evidence type="ECO:0000256" key="8">
    <source>
        <dbReference type="ARBA" id="ARBA00023315"/>
    </source>
</evidence>
<dbReference type="PANTHER" id="PTHR42811">
    <property type="entry name" value="SERINE ACETYLTRANSFERASE"/>
    <property type="match status" value="1"/>
</dbReference>
<dbReference type="InterPro" id="IPR018357">
    <property type="entry name" value="Hexapep_transf_CS"/>
</dbReference>
<dbReference type="Pfam" id="PF06426">
    <property type="entry name" value="SATase_N"/>
    <property type="match status" value="1"/>
</dbReference>
<dbReference type="GO" id="GO:0005737">
    <property type="term" value="C:cytoplasm"/>
    <property type="evidence" value="ECO:0007669"/>
    <property type="project" value="InterPro"/>
</dbReference>
<evidence type="ECO:0000259" key="10">
    <source>
        <dbReference type="SMART" id="SM00971"/>
    </source>
</evidence>
<dbReference type="InterPro" id="IPR001451">
    <property type="entry name" value="Hexapep"/>
</dbReference>
<accession>A0A7X1B6L1</accession>
<dbReference type="CDD" id="cd03354">
    <property type="entry name" value="LbH_SAT"/>
    <property type="match status" value="1"/>
</dbReference>
<evidence type="ECO:0000256" key="2">
    <source>
        <dbReference type="ARBA" id="ARBA00007274"/>
    </source>
</evidence>
<evidence type="ECO:0000256" key="9">
    <source>
        <dbReference type="ARBA" id="ARBA00049486"/>
    </source>
</evidence>
<dbReference type="SMART" id="SM00971">
    <property type="entry name" value="SATase_N"/>
    <property type="match status" value="1"/>
</dbReference>
<dbReference type="UniPathway" id="UPA00136">
    <property type="reaction ID" value="UER00199"/>
</dbReference>
<evidence type="ECO:0000256" key="4">
    <source>
        <dbReference type="ARBA" id="ARBA00018522"/>
    </source>
</evidence>
<evidence type="ECO:0000256" key="5">
    <source>
        <dbReference type="ARBA" id="ARBA00022605"/>
    </source>
</evidence>
<comment type="similarity">
    <text evidence="2">Belongs to the transferase hexapeptide repeat family.</text>
</comment>
<dbReference type="Pfam" id="PF00132">
    <property type="entry name" value="Hexapep"/>
    <property type="match status" value="1"/>
</dbReference>
<dbReference type="InterPro" id="IPR042122">
    <property type="entry name" value="Ser_AcTrfase_N_sf"/>
</dbReference>
<sequence length="274" mass="29224">MTEELEAIWKSLRDEAAAAADSERLLVAYLQETILGQKSLEAALSYTLASKLKDEILPSITLRDLFLEIFEEDEVLREAIRIDLQAVRDRDPAANGYLSPFLFFKGFSALSSFRFANHLWKDNRRPLALYLQSLISKTFGVDIHPAATIGKGILIDHATGVVIGETAVVGDNVSLLHNVTLGGTGKQRGDRHPKVGDGVLIAAGAKVLGNIKIGNGAKIGAGSVVLRSVDPHCTVVGVPAKSVGTCIESAPALGMNQQIEDGGADSPAPLDYQV</sequence>
<evidence type="ECO:0000256" key="6">
    <source>
        <dbReference type="ARBA" id="ARBA00022679"/>
    </source>
</evidence>
<protein>
    <recommendedName>
        <fullName evidence="4">Serine acetyltransferase</fullName>
        <ecNumber evidence="3">2.3.1.30</ecNumber>
    </recommendedName>
</protein>
<dbReference type="PROSITE" id="PS00101">
    <property type="entry name" value="HEXAPEP_TRANSFERASES"/>
    <property type="match status" value="1"/>
</dbReference>
<evidence type="ECO:0000256" key="7">
    <source>
        <dbReference type="ARBA" id="ARBA00022737"/>
    </source>
</evidence>
<comment type="caution">
    <text evidence="11">The sequence shown here is derived from an EMBL/GenBank/DDBJ whole genome shotgun (WGS) entry which is preliminary data.</text>
</comment>
<comment type="pathway">
    <text evidence="1">Amino-acid biosynthesis; L-cysteine biosynthesis; L-cysteine from L-serine: step 1/2.</text>
</comment>
<dbReference type="InterPro" id="IPR010493">
    <property type="entry name" value="Ser_AcTrfase_N"/>
</dbReference>
<comment type="catalytic activity">
    <reaction evidence="9">
        <text>L-serine + acetyl-CoA = O-acetyl-L-serine + CoA</text>
        <dbReference type="Rhea" id="RHEA:24560"/>
        <dbReference type="ChEBI" id="CHEBI:33384"/>
        <dbReference type="ChEBI" id="CHEBI:57287"/>
        <dbReference type="ChEBI" id="CHEBI:57288"/>
        <dbReference type="ChEBI" id="CHEBI:58340"/>
        <dbReference type="EC" id="2.3.1.30"/>
    </reaction>
</comment>
<dbReference type="NCBIfam" id="TIGR01172">
    <property type="entry name" value="cysE"/>
    <property type="match status" value="1"/>
</dbReference>
<dbReference type="RefSeq" id="WP_185660352.1">
    <property type="nucleotide sequence ID" value="NZ_CAWPOO010000012.1"/>
</dbReference>